<evidence type="ECO:0000313" key="1">
    <source>
        <dbReference type="EMBL" id="BCX47238.1"/>
    </source>
</evidence>
<dbReference type="Proteomes" id="UP001374893">
    <property type="component" value="Chromosome"/>
</dbReference>
<proteinExistence type="predicted"/>
<dbReference type="RefSeq" id="WP_338689327.1">
    <property type="nucleotide sequence ID" value="NZ_AP024702.1"/>
</dbReference>
<reference evidence="1 2" key="1">
    <citation type="submission" date="2021-06" db="EMBL/GenBank/DDBJ databases">
        <title>Complete genome of Haloferula helveola possessing various polysaccharide degrading enzymes.</title>
        <authorList>
            <person name="Takami H."/>
            <person name="Huang C."/>
            <person name="Hamasaki K."/>
        </authorList>
    </citation>
    <scope>NUCLEOTIDE SEQUENCE [LARGE SCALE GENOMIC DNA]</scope>
    <source>
        <strain evidence="1 2">CN-1</strain>
    </source>
</reference>
<name>A0ABM7R8A7_9BACT</name>
<organism evidence="1 2">
    <name type="scientific">Haloferula helveola</name>
    <dbReference type="NCBI Taxonomy" id="490095"/>
    <lineage>
        <taxon>Bacteria</taxon>
        <taxon>Pseudomonadati</taxon>
        <taxon>Verrucomicrobiota</taxon>
        <taxon>Verrucomicrobiia</taxon>
        <taxon>Verrucomicrobiales</taxon>
        <taxon>Verrucomicrobiaceae</taxon>
        <taxon>Haloferula</taxon>
    </lineage>
</organism>
<gene>
    <name evidence="1" type="ORF">HAHE_11460</name>
</gene>
<sequence>MSEALITSGRIRRGLAVVMSFVVLGQPAGAQGEKPPECRLRFLAVGNAPPFKQEIRDGIRYELPPEPGSIPPRRLKLSIPGKDDEEKEIGDLRVKLGRLSEALAFKLGEGGEFVLRENEGGEPWLRLPKPSKGGDFLVVLRRDPKVGSWESAVAEFIPDQAPAGSVTLLNVCGVPVAVVFGESKLALPNGKPWRGELAAGKPVAFEYGIADAQGGLSRLTSRSLEQGAGERTLVILSRADREDARHPVKMTVLREAVR</sequence>
<protein>
    <submittedName>
        <fullName evidence="1">Uncharacterized protein</fullName>
    </submittedName>
</protein>
<accession>A0ABM7R8A7</accession>
<keyword evidence="2" id="KW-1185">Reference proteome</keyword>
<dbReference type="EMBL" id="AP024702">
    <property type="protein sequence ID" value="BCX47238.1"/>
    <property type="molecule type" value="Genomic_DNA"/>
</dbReference>
<evidence type="ECO:0000313" key="2">
    <source>
        <dbReference type="Proteomes" id="UP001374893"/>
    </source>
</evidence>